<evidence type="ECO:0000256" key="4">
    <source>
        <dbReference type="ARBA" id="ARBA00022723"/>
    </source>
</evidence>
<evidence type="ECO:0000256" key="3">
    <source>
        <dbReference type="ARBA" id="ARBA00014628"/>
    </source>
</evidence>
<dbReference type="CDD" id="cd00884">
    <property type="entry name" value="beta_CA_cladeB"/>
    <property type="match status" value="1"/>
</dbReference>
<comment type="function">
    <text evidence="12">Reversible hydration of carbon dioxide.</text>
</comment>
<feature type="binding site" evidence="11">
    <location>
        <position position="103"/>
    </location>
    <ligand>
        <name>Zn(2+)</name>
        <dbReference type="ChEBI" id="CHEBI:29105"/>
    </ligand>
</feature>
<reference evidence="13" key="1">
    <citation type="submission" date="2024-06" db="EMBL/GenBank/DDBJ databases">
        <title>A Novel Isolate, Dehalogenimonas sp. Strain 4OHTPN, Dechlorinates Aromatic 4 Hydroxy chlorothalonil by a Novel Reductive Dehalogenase.</title>
        <authorList>
            <person name="Liu G."/>
        </authorList>
    </citation>
    <scope>NUCLEOTIDE SEQUENCE</scope>
    <source>
        <strain evidence="13">4OHTPN</strain>
    </source>
</reference>
<protein>
    <recommendedName>
        <fullName evidence="3 12">Carbonic anhydrase</fullName>
        <ecNumber evidence="2 12">4.2.1.1</ecNumber>
    </recommendedName>
    <alternativeName>
        <fullName evidence="9 12">Carbonate dehydratase</fullName>
    </alternativeName>
</protein>
<accession>A0AAU8GAA7</accession>
<evidence type="ECO:0000256" key="1">
    <source>
        <dbReference type="ARBA" id="ARBA00006217"/>
    </source>
</evidence>
<dbReference type="GO" id="GO:0031470">
    <property type="term" value="C:carboxysome"/>
    <property type="evidence" value="ECO:0007669"/>
    <property type="project" value="UniProtKB-ARBA"/>
</dbReference>
<evidence type="ECO:0000256" key="12">
    <source>
        <dbReference type="RuleBase" id="RU003956"/>
    </source>
</evidence>
<sequence>MKDIERFITGFRAFREDYFGAGGSRFDTLKHSQHPRTMIIGCSDSRVDPAMLTGAGPGDIFIVRNVANLVPPCEDDGRNHGVSAALEFAVCQLEVEHIVVLGHSGCGGINTLMAGARGENHMGFLTKWMDIASAARDLVLSDLPGKSPELQRRAVEMASILLSLENLHTFPFITEKMAAGRLSLHGWYFDLQAGELLEYHAPSGVFERIDQR</sequence>
<dbReference type="Gene3D" id="3.40.1050.10">
    <property type="entry name" value="Carbonic anhydrase"/>
    <property type="match status" value="1"/>
</dbReference>
<keyword evidence="4 11" id="KW-0479">Metal-binding</keyword>
<dbReference type="RefSeq" id="WP_353714871.1">
    <property type="nucleotide sequence ID" value="NZ_CP159307.1"/>
</dbReference>
<evidence type="ECO:0000256" key="5">
    <source>
        <dbReference type="ARBA" id="ARBA00022833"/>
    </source>
</evidence>
<dbReference type="PROSITE" id="PS00704">
    <property type="entry name" value="PROK_CO2_ANHYDRASE_1"/>
    <property type="match status" value="1"/>
</dbReference>
<name>A0AAU8GAA7_9CHLR</name>
<dbReference type="FunFam" id="3.40.1050.10:FF:000003">
    <property type="entry name" value="Carbonic anhydrase"/>
    <property type="match status" value="1"/>
</dbReference>
<keyword evidence="5 11" id="KW-0862">Zinc</keyword>
<proteinExistence type="inferred from homology"/>
<dbReference type="AlphaFoldDB" id="A0AAU8GAA7"/>
<dbReference type="EMBL" id="CP159307">
    <property type="protein sequence ID" value="XCH33648.1"/>
    <property type="molecule type" value="Genomic_DNA"/>
</dbReference>
<dbReference type="InterPro" id="IPR045066">
    <property type="entry name" value="Beta_CA_cladeB"/>
</dbReference>
<comment type="subcellular location">
    <subcellularLocation>
        <location evidence="7">Bacterial microcompartment</location>
    </subcellularLocation>
</comment>
<feature type="binding site" evidence="11">
    <location>
        <position position="42"/>
    </location>
    <ligand>
        <name>Zn(2+)</name>
        <dbReference type="ChEBI" id="CHEBI:29105"/>
    </ligand>
</feature>
<dbReference type="InterPro" id="IPR036874">
    <property type="entry name" value="Carbonic_anhydrase_sf"/>
</dbReference>
<comment type="catalytic activity">
    <reaction evidence="10 12">
        <text>hydrogencarbonate + H(+) = CO2 + H2O</text>
        <dbReference type="Rhea" id="RHEA:10748"/>
        <dbReference type="ChEBI" id="CHEBI:15377"/>
        <dbReference type="ChEBI" id="CHEBI:15378"/>
        <dbReference type="ChEBI" id="CHEBI:16526"/>
        <dbReference type="ChEBI" id="CHEBI:17544"/>
        <dbReference type="EC" id="4.2.1.1"/>
    </reaction>
</comment>
<keyword evidence="8" id="KW-1283">Bacterial microcompartment</keyword>
<feature type="binding site" evidence="11">
    <location>
        <position position="106"/>
    </location>
    <ligand>
        <name>Zn(2+)</name>
        <dbReference type="ChEBI" id="CHEBI:29105"/>
    </ligand>
</feature>
<comment type="similarity">
    <text evidence="1 12">Belongs to the beta-class carbonic anhydrase family.</text>
</comment>
<dbReference type="InterPro" id="IPR001765">
    <property type="entry name" value="Carbonic_anhydrase"/>
</dbReference>
<dbReference type="PANTHER" id="PTHR11002:SF76">
    <property type="entry name" value="CARBONIC ANHYDRASE"/>
    <property type="match status" value="1"/>
</dbReference>
<dbReference type="SUPFAM" id="SSF53056">
    <property type="entry name" value="beta-carbonic anhydrase, cab"/>
    <property type="match status" value="1"/>
</dbReference>
<dbReference type="Pfam" id="PF00484">
    <property type="entry name" value="Pro_CA"/>
    <property type="match status" value="1"/>
</dbReference>
<dbReference type="PROSITE" id="PS00705">
    <property type="entry name" value="PROK_CO2_ANHYDRASE_2"/>
    <property type="match status" value="1"/>
</dbReference>
<comment type="cofactor">
    <cofactor evidence="11">
        <name>Zn(2+)</name>
        <dbReference type="ChEBI" id="CHEBI:29105"/>
    </cofactor>
    <text evidence="11">Binds 1 zinc ion per subunit.</text>
</comment>
<feature type="binding site" evidence="11">
    <location>
        <position position="44"/>
    </location>
    <ligand>
        <name>Zn(2+)</name>
        <dbReference type="ChEBI" id="CHEBI:29105"/>
    </ligand>
</feature>
<evidence type="ECO:0000256" key="10">
    <source>
        <dbReference type="ARBA" id="ARBA00048348"/>
    </source>
</evidence>
<dbReference type="SMART" id="SM00947">
    <property type="entry name" value="Pro_CA"/>
    <property type="match status" value="1"/>
</dbReference>
<dbReference type="InterPro" id="IPR015892">
    <property type="entry name" value="Carbonic_anhydrase_CS"/>
</dbReference>
<keyword evidence="6 12" id="KW-0456">Lyase</keyword>
<dbReference type="PANTHER" id="PTHR11002">
    <property type="entry name" value="CARBONIC ANHYDRASE"/>
    <property type="match status" value="1"/>
</dbReference>
<evidence type="ECO:0000313" key="13">
    <source>
        <dbReference type="EMBL" id="XCH33648.1"/>
    </source>
</evidence>
<dbReference type="GO" id="GO:0008270">
    <property type="term" value="F:zinc ion binding"/>
    <property type="evidence" value="ECO:0007669"/>
    <property type="project" value="UniProtKB-UniRule"/>
</dbReference>
<evidence type="ECO:0000256" key="9">
    <source>
        <dbReference type="ARBA" id="ARBA00031969"/>
    </source>
</evidence>
<evidence type="ECO:0000256" key="11">
    <source>
        <dbReference type="PIRSR" id="PIRSR601765-1"/>
    </source>
</evidence>
<dbReference type="GO" id="GO:0004089">
    <property type="term" value="F:carbonate dehydratase activity"/>
    <property type="evidence" value="ECO:0007669"/>
    <property type="project" value="UniProtKB-UniRule"/>
</dbReference>
<dbReference type="GO" id="GO:0015976">
    <property type="term" value="P:carbon utilization"/>
    <property type="evidence" value="ECO:0007669"/>
    <property type="project" value="InterPro"/>
</dbReference>
<evidence type="ECO:0000256" key="7">
    <source>
        <dbReference type="ARBA" id="ARBA00024322"/>
    </source>
</evidence>
<evidence type="ECO:0000256" key="6">
    <source>
        <dbReference type="ARBA" id="ARBA00023239"/>
    </source>
</evidence>
<evidence type="ECO:0000256" key="8">
    <source>
        <dbReference type="ARBA" id="ARBA00024446"/>
    </source>
</evidence>
<gene>
    <name evidence="13" type="ORF">ABV300_01895</name>
</gene>
<dbReference type="EC" id="4.2.1.1" evidence="2 12"/>
<organism evidence="13">
    <name type="scientific">Dehalogenimonas sp. 4OHTPN</name>
    <dbReference type="NCBI Taxonomy" id="3166643"/>
    <lineage>
        <taxon>Bacteria</taxon>
        <taxon>Bacillati</taxon>
        <taxon>Chloroflexota</taxon>
        <taxon>Dehalococcoidia</taxon>
        <taxon>Dehalococcoidales</taxon>
        <taxon>Dehalococcoidaceae</taxon>
        <taxon>Dehalogenimonas</taxon>
    </lineage>
</organism>
<evidence type="ECO:0000256" key="2">
    <source>
        <dbReference type="ARBA" id="ARBA00012925"/>
    </source>
</evidence>